<evidence type="ECO:0008006" key="5">
    <source>
        <dbReference type="Google" id="ProtNLM"/>
    </source>
</evidence>
<evidence type="ECO:0000313" key="3">
    <source>
        <dbReference type="EMBL" id="GIC94526.1"/>
    </source>
</evidence>
<dbReference type="InterPro" id="IPR025951">
    <property type="entry name" value="GXWXG_dom"/>
</dbReference>
<dbReference type="RefSeq" id="XP_043151792.1">
    <property type="nucleotide sequence ID" value="XM_043295857.1"/>
</dbReference>
<dbReference type="Proteomes" id="UP000036893">
    <property type="component" value="Unassembled WGS sequence"/>
</dbReference>
<dbReference type="Gene3D" id="2.40.128.580">
    <property type="entry name" value="GXWXG domain"/>
    <property type="match status" value="1"/>
</dbReference>
<dbReference type="EMBL" id="BBXM02000010">
    <property type="protein sequence ID" value="GIC94526.1"/>
    <property type="molecule type" value="Genomic_DNA"/>
</dbReference>
<comment type="caution">
    <text evidence="3">The sequence shown here is derived from an EMBL/GenBank/DDBJ whole genome shotgun (WGS) entry which is preliminary data.</text>
</comment>
<dbReference type="AlphaFoldDB" id="A0A8E0V543"/>
<dbReference type="GeneID" id="66989331"/>
<dbReference type="Pfam" id="PF14231">
    <property type="entry name" value="GXWXG"/>
    <property type="match status" value="1"/>
</dbReference>
<dbReference type="Pfam" id="PF14232">
    <property type="entry name" value="DUF4334"/>
    <property type="match status" value="1"/>
</dbReference>
<protein>
    <recommendedName>
        <fullName evidence="5">GXWXG protein</fullName>
    </recommendedName>
</protein>
<feature type="domain" description="GXWXG" evidence="1">
    <location>
        <begin position="26"/>
        <end position="80"/>
    </location>
</feature>
<reference evidence="3" key="2">
    <citation type="submission" date="2021-01" db="EMBL/GenBank/DDBJ databases">
        <title>Pan-genome distribution and transcriptional activeness of fungal secondary metabolism genes in Aspergillus section Fumigati.</title>
        <authorList>
            <person name="Takahashi H."/>
            <person name="Umemura M."/>
            <person name="Ninomiya A."/>
            <person name="Kusuya Y."/>
            <person name="Urayama S."/>
            <person name="Shimizu M."/>
            <person name="Watanabe A."/>
            <person name="Kamei K."/>
            <person name="Yaguchi T."/>
            <person name="Hagiwara D."/>
        </authorList>
    </citation>
    <scope>NUCLEOTIDE SEQUENCE</scope>
    <source>
        <strain evidence="3">IFM 46973</strain>
    </source>
</reference>
<sequence length="150" mass="17193">MSSPRDKYLALAKETGRVDKATLDHIFDQLPPIQLDQLLGEWNGGFFDTGHPVADILRKINWTGKLFRSRNDVDPVIVLKDGKRVSWGEWGMASVHDMVFRGVLSTTMIYDDRPVLDHFRYVDNDFVAGIMEGKALGKDGEFHFYLKRSY</sequence>
<feature type="domain" description="DUF4334" evidence="2">
    <location>
        <begin position="91"/>
        <end position="148"/>
    </location>
</feature>
<reference evidence="3" key="1">
    <citation type="journal article" date="2015" name="Genome Announc.">
        <title>Draft Genome Sequence of the Pathogenic Filamentous Fungus Aspergillus udagawae Strain IFM 46973T.</title>
        <authorList>
            <person name="Kusuya Y."/>
            <person name="Takahashi-Nakaguchi A."/>
            <person name="Takahashi H."/>
            <person name="Yaguchi T."/>
        </authorList>
    </citation>
    <scope>NUCLEOTIDE SEQUENCE</scope>
    <source>
        <strain evidence="3">IFM 46973</strain>
    </source>
</reference>
<evidence type="ECO:0000313" key="4">
    <source>
        <dbReference type="Proteomes" id="UP000036893"/>
    </source>
</evidence>
<evidence type="ECO:0000259" key="2">
    <source>
        <dbReference type="Pfam" id="PF14232"/>
    </source>
</evidence>
<gene>
    <name evidence="3" type="ORF">Aud_001855</name>
</gene>
<organism evidence="3 4">
    <name type="scientific">Aspergillus udagawae</name>
    <dbReference type="NCBI Taxonomy" id="91492"/>
    <lineage>
        <taxon>Eukaryota</taxon>
        <taxon>Fungi</taxon>
        <taxon>Dikarya</taxon>
        <taxon>Ascomycota</taxon>
        <taxon>Pezizomycotina</taxon>
        <taxon>Eurotiomycetes</taxon>
        <taxon>Eurotiomycetidae</taxon>
        <taxon>Eurotiales</taxon>
        <taxon>Aspergillaceae</taxon>
        <taxon>Aspergillus</taxon>
        <taxon>Aspergillus subgen. Fumigati</taxon>
    </lineage>
</organism>
<evidence type="ECO:0000259" key="1">
    <source>
        <dbReference type="Pfam" id="PF14231"/>
    </source>
</evidence>
<name>A0A8E0V543_9EURO</name>
<accession>A0A8E0V543</accession>
<proteinExistence type="predicted"/>
<dbReference type="InterPro" id="IPR025568">
    <property type="entry name" value="DUF4334"/>
</dbReference>